<organism evidence="4 5">
    <name type="scientific">Janibacter alkaliphilus</name>
    <dbReference type="NCBI Taxonomy" id="1069963"/>
    <lineage>
        <taxon>Bacteria</taxon>
        <taxon>Bacillati</taxon>
        <taxon>Actinomycetota</taxon>
        <taxon>Actinomycetes</taxon>
        <taxon>Micrococcales</taxon>
        <taxon>Intrasporangiaceae</taxon>
        <taxon>Janibacter</taxon>
    </lineage>
</organism>
<feature type="signal peptide" evidence="2">
    <location>
        <begin position="1"/>
        <end position="23"/>
    </location>
</feature>
<keyword evidence="2" id="KW-0732">Signal</keyword>
<evidence type="ECO:0000313" key="4">
    <source>
        <dbReference type="EMBL" id="NYG36892.1"/>
    </source>
</evidence>
<feature type="chain" id="PRO_5039168274" description="SGNH domain-containing protein" evidence="2">
    <location>
        <begin position="24"/>
        <end position="323"/>
    </location>
</feature>
<reference evidence="4 5" key="1">
    <citation type="submission" date="2020-07" db="EMBL/GenBank/DDBJ databases">
        <title>Sequencing the genomes of 1000 actinobacteria strains.</title>
        <authorList>
            <person name="Klenk H.-P."/>
        </authorList>
    </citation>
    <scope>NUCLEOTIDE SEQUENCE [LARGE SCALE GENOMIC DNA]</scope>
    <source>
        <strain evidence="4 5">DSM 24723</strain>
    </source>
</reference>
<protein>
    <recommendedName>
        <fullName evidence="3">SGNH domain-containing protein</fullName>
    </recommendedName>
</protein>
<comment type="caution">
    <text evidence="4">The sequence shown here is derived from an EMBL/GenBank/DDBJ whole genome shotgun (WGS) entry which is preliminary data.</text>
</comment>
<dbReference type="PROSITE" id="PS51257">
    <property type="entry name" value="PROKAR_LIPOPROTEIN"/>
    <property type="match status" value="1"/>
</dbReference>
<evidence type="ECO:0000256" key="1">
    <source>
        <dbReference type="SAM" id="MobiDB-lite"/>
    </source>
</evidence>
<feature type="region of interest" description="Disordered" evidence="1">
    <location>
        <begin position="25"/>
        <end position="84"/>
    </location>
</feature>
<gene>
    <name evidence="4" type="ORF">BJY28_001361</name>
</gene>
<evidence type="ECO:0000259" key="3">
    <source>
        <dbReference type="Pfam" id="PF19040"/>
    </source>
</evidence>
<dbReference type="Pfam" id="PF19040">
    <property type="entry name" value="SGNH"/>
    <property type="match status" value="1"/>
</dbReference>
<keyword evidence="5" id="KW-1185">Reference proteome</keyword>
<dbReference type="AlphaFoldDB" id="A0A852X0P6"/>
<feature type="domain" description="SGNH" evidence="3">
    <location>
        <begin position="88"/>
        <end position="312"/>
    </location>
</feature>
<dbReference type="Proteomes" id="UP000592181">
    <property type="component" value="Unassembled WGS sequence"/>
</dbReference>
<accession>A0A852X0P6</accession>
<sequence>MPTARTARSAPAALLASAALLLAGCGGSEGSGDGSGAGSSTEPSRTITVPAPSPGGSGEGLRPDPSVAHEDKPDAYDQGCQARPGSSEVITCTFGAEDPGDAGTSVALVGDSKAMQWLPALEAIAEEEGWRVVTMTKSGCQWTDAISTVDGAPDAECHAWGAQVTDDLLELSPDLVTSGVRNRAATVENPGQRSVGALADGYAQVWDEVTAAGSPVAVLTDTPQPGDLEDVPTCVATHPGDAEACTIPFNEGSGTEPLRAGVERSEQARLIDLTSVLCPEQTCRPTFGDVLIYREGSHVTATYAAELAPTLRPALTEALTASF</sequence>
<proteinExistence type="predicted"/>
<dbReference type="RefSeq" id="WP_179462336.1">
    <property type="nucleotide sequence ID" value="NZ_JACBZX010000001.1"/>
</dbReference>
<evidence type="ECO:0000313" key="5">
    <source>
        <dbReference type="Proteomes" id="UP000592181"/>
    </source>
</evidence>
<name>A0A852X0P6_9MICO</name>
<dbReference type="InterPro" id="IPR043968">
    <property type="entry name" value="SGNH"/>
</dbReference>
<evidence type="ECO:0000256" key="2">
    <source>
        <dbReference type="SAM" id="SignalP"/>
    </source>
</evidence>
<feature type="compositionally biased region" description="Gly residues" evidence="1">
    <location>
        <begin position="25"/>
        <end position="37"/>
    </location>
</feature>
<dbReference type="EMBL" id="JACBZX010000001">
    <property type="protein sequence ID" value="NYG36892.1"/>
    <property type="molecule type" value="Genomic_DNA"/>
</dbReference>